<dbReference type="GO" id="GO:0008410">
    <property type="term" value="F:CoA-transferase activity"/>
    <property type="evidence" value="ECO:0007669"/>
    <property type="project" value="TreeGrafter"/>
</dbReference>
<accession>A0A5E4PEF6</accession>
<keyword evidence="1 3" id="KW-0808">Transferase</keyword>
<organism evidence="3 4">
    <name type="scientific">Aquicella siphonis</name>
    <dbReference type="NCBI Taxonomy" id="254247"/>
    <lineage>
        <taxon>Bacteria</taxon>
        <taxon>Pseudomonadati</taxon>
        <taxon>Pseudomonadota</taxon>
        <taxon>Gammaproteobacteria</taxon>
        <taxon>Legionellales</taxon>
        <taxon>Coxiellaceae</taxon>
        <taxon>Aquicella</taxon>
    </lineage>
</organism>
<feature type="region of interest" description="Disordered" evidence="2">
    <location>
        <begin position="426"/>
        <end position="445"/>
    </location>
</feature>
<gene>
    <name evidence="3" type="primary">uctC</name>
    <name evidence="3" type="ORF">AQUSIP_02590</name>
</gene>
<keyword evidence="4" id="KW-1185">Reference proteome</keyword>
<dbReference type="InterPro" id="IPR044855">
    <property type="entry name" value="CoA-Trfase_III_dom3_sf"/>
</dbReference>
<dbReference type="Proteomes" id="UP000324194">
    <property type="component" value="Chromosome 1"/>
</dbReference>
<dbReference type="PANTHER" id="PTHR48207">
    <property type="entry name" value="SUCCINATE--HYDROXYMETHYLGLUTARATE COA-TRANSFERASE"/>
    <property type="match status" value="1"/>
</dbReference>
<evidence type="ECO:0000256" key="2">
    <source>
        <dbReference type="SAM" id="MobiDB-lite"/>
    </source>
</evidence>
<sequence>MFSTRSFDITELAATQLSLTLMDTDNIKTFGLPTSPLGAFSGIPIIGITEHIAGPGALSTLVEDGAIGISIEPPTGDPARKYLSHECYSTFNAGKISIAMKLKEDVNYIKILREAIIIIDNRSKRARDGDQVLQAFLNDPHKSNRIIYCYISGFPGEEEARPGNDVTVQAASGMAYVNGTSADSPLKVGFLPLDIATANWAVIAIQSRFIQMLRGIPIEDENNKVIPVHVSLAGVASRFLCSQYLDAKQERPIKQRTGNQDNLISLFSFFQTQDGRNISIGTLTDLSFKVFCHDVIARPDLSDAYATNELRIQANNYLHEEIQTVMLTQPSQYWLDKLMLAGVAHAEVNTVEEAAKKPYSKHFYSKTTEGTPTIARPDGRKPELDPAPTLNQHGHTLEKLLGNISAKPAYDFGKGKIHFMPARSKPRIQDNHIEKSHGHRRIKSI</sequence>
<dbReference type="SUPFAM" id="SSF89796">
    <property type="entry name" value="CoA-transferase family III (CaiB/BaiF)"/>
    <property type="match status" value="1"/>
</dbReference>
<protein>
    <submittedName>
        <fullName evidence="3">Acetyl-CoA:oxalate CoA-transferase</fullName>
    </submittedName>
</protein>
<evidence type="ECO:0000313" key="4">
    <source>
        <dbReference type="Proteomes" id="UP000324194"/>
    </source>
</evidence>
<dbReference type="Gene3D" id="3.40.50.10540">
    <property type="entry name" value="Crotonobetainyl-coa:carnitine coa-transferase, domain 1"/>
    <property type="match status" value="1"/>
</dbReference>
<dbReference type="EMBL" id="LR699119">
    <property type="protein sequence ID" value="VVC74985.1"/>
    <property type="molecule type" value="Genomic_DNA"/>
</dbReference>
<evidence type="ECO:0000313" key="3">
    <source>
        <dbReference type="EMBL" id="VVC74985.1"/>
    </source>
</evidence>
<proteinExistence type="predicted"/>
<dbReference type="InterPro" id="IPR050483">
    <property type="entry name" value="CoA-transferase_III_domain"/>
</dbReference>
<dbReference type="PANTHER" id="PTHR48207:SF3">
    <property type="entry name" value="SUCCINATE--HYDROXYMETHYLGLUTARATE COA-TRANSFERASE"/>
    <property type="match status" value="1"/>
</dbReference>
<dbReference type="Gene3D" id="3.30.1540.10">
    <property type="entry name" value="formyl-coa transferase, domain 3"/>
    <property type="match status" value="1"/>
</dbReference>
<dbReference type="Pfam" id="PF02515">
    <property type="entry name" value="CoA_transf_3"/>
    <property type="match status" value="1"/>
</dbReference>
<dbReference type="OrthoDB" id="9058532at2"/>
<dbReference type="RefSeq" id="WP_148337880.1">
    <property type="nucleotide sequence ID" value="NZ_LR699119.1"/>
</dbReference>
<dbReference type="InterPro" id="IPR023606">
    <property type="entry name" value="CoA-Trfase_III_dom_1_sf"/>
</dbReference>
<reference evidence="3 4" key="1">
    <citation type="submission" date="2019-08" db="EMBL/GenBank/DDBJ databases">
        <authorList>
            <person name="Guy L."/>
        </authorList>
    </citation>
    <scope>NUCLEOTIDE SEQUENCE [LARGE SCALE GENOMIC DNA]</scope>
    <source>
        <strain evidence="3 4">SGT-108</strain>
    </source>
</reference>
<name>A0A5E4PEF6_9COXI</name>
<evidence type="ECO:0000256" key="1">
    <source>
        <dbReference type="ARBA" id="ARBA00022679"/>
    </source>
</evidence>
<feature type="compositionally biased region" description="Basic and acidic residues" evidence="2">
    <location>
        <begin position="427"/>
        <end position="436"/>
    </location>
</feature>
<dbReference type="InterPro" id="IPR003673">
    <property type="entry name" value="CoA-Trfase_fam_III"/>
</dbReference>
<dbReference type="AlphaFoldDB" id="A0A5E4PEF6"/>
<dbReference type="KEGG" id="asip:AQUSIP_02590"/>
<feature type="region of interest" description="Disordered" evidence="2">
    <location>
        <begin position="365"/>
        <end position="391"/>
    </location>
</feature>